<reference evidence="3" key="1">
    <citation type="submission" date="2016-10" db="EMBL/GenBank/DDBJ databases">
        <authorList>
            <person name="Varghese N."/>
            <person name="Submissions S."/>
        </authorList>
    </citation>
    <scope>NUCLEOTIDE SEQUENCE [LARGE SCALE GENOMIC DNA]</scope>
    <source>
        <strain evidence="3">DSM 45237</strain>
    </source>
</reference>
<name>A0A1H5PPG7_9ACTN</name>
<proteinExistence type="predicted"/>
<dbReference type="STRING" id="561176.SAMN04488561_4757"/>
<evidence type="ECO:0000256" key="1">
    <source>
        <dbReference type="SAM" id="MobiDB-lite"/>
    </source>
</evidence>
<feature type="compositionally biased region" description="Acidic residues" evidence="1">
    <location>
        <begin position="7"/>
        <end position="18"/>
    </location>
</feature>
<gene>
    <name evidence="2" type="ORF">SAMN04488561_4757</name>
</gene>
<dbReference type="Proteomes" id="UP000181980">
    <property type="component" value="Unassembled WGS sequence"/>
</dbReference>
<sequence length="342" mass="37790">MQVTAESETDPSVDDDDSAVMRELTPAERRVLAPTLEAMRALQSTIKLSELSEFQATTARLVQLVRPPMPFTVLDHVGAINVLKGFDLGGLTKAAGIVAKADFWWNRQLSEVVAQIARTQATWLIHLPQVDIVRAAYPPNLRSIEDLGLAELEQVILVEGIPLYAIPRPEIAEQLVRAVSAAKRREILGRRWRAIVADCRGHLGSCRSGPVQTHVRFAERALDATESGHHETAQALAANLLDTILGTHLAEDRAGLLPSKKVTTPERYDKLAVREWLAFSPIWAAYQSYFADRGDPVPRTFNRHATAHSVGTLQFSRRNAVQALMLVCSLLGYLDHRYATAA</sequence>
<accession>A0A1H5PPG7</accession>
<evidence type="ECO:0000313" key="3">
    <source>
        <dbReference type="Proteomes" id="UP000181980"/>
    </source>
</evidence>
<dbReference type="AlphaFoldDB" id="A0A1H5PPG7"/>
<organism evidence="2 3">
    <name type="scientific">Jiangella alba</name>
    <dbReference type="NCBI Taxonomy" id="561176"/>
    <lineage>
        <taxon>Bacteria</taxon>
        <taxon>Bacillati</taxon>
        <taxon>Actinomycetota</taxon>
        <taxon>Actinomycetes</taxon>
        <taxon>Jiangellales</taxon>
        <taxon>Jiangellaceae</taxon>
        <taxon>Jiangella</taxon>
    </lineage>
</organism>
<protein>
    <submittedName>
        <fullName evidence="2">Uncharacterized protein</fullName>
    </submittedName>
</protein>
<evidence type="ECO:0000313" key="2">
    <source>
        <dbReference type="EMBL" id="SEF14847.1"/>
    </source>
</evidence>
<keyword evidence="3" id="KW-1185">Reference proteome</keyword>
<dbReference type="EMBL" id="FNUC01000004">
    <property type="protein sequence ID" value="SEF14847.1"/>
    <property type="molecule type" value="Genomic_DNA"/>
</dbReference>
<feature type="region of interest" description="Disordered" evidence="1">
    <location>
        <begin position="1"/>
        <end position="20"/>
    </location>
</feature>